<name>A0A194VTA2_CYTMA</name>
<dbReference type="OrthoDB" id="10474502at2759"/>
<evidence type="ECO:0000313" key="2">
    <source>
        <dbReference type="EMBL" id="KUI67232.1"/>
    </source>
</evidence>
<feature type="compositionally biased region" description="Low complexity" evidence="1">
    <location>
        <begin position="1"/>
        <end position="22"/>
    </location>
</feature>
<keyword evidence="3" id="KW-1185">Reference proteome</keyword>
<evidence type="ECO:0000313" key="3">
    <source>
        <dbReference type="Proteomes" id="UP000078559"/>
    </source>
</evidence>
<dbReference type="EMBL" id="CM003100">
    <property type="protein sequence ID" value="KUI67232.1"/>
    <property type="molecule type" value="Genomic_DNA"/>
</dbReference>
<sequence>MSQGSGSKKTHSSSGGSSARSGMMERYMYDTSSYQDRLFQPGPAPTPEQQRRDTQRYLESLGRQIGGNGTNPQSRK</sequence>
<gene>
    <name evidence="2" type="ORF">VM1G_11476</name>
</gene>
<proteinExistence type="predicted"/>
<dbReference type="Proteomes" id="UP000078559">
    <property type="component" value="Chromosome 3"/>
</dbReference>
<organism evidence="2 3">
    <name type="scientific">Cytospora mali</name>
    <name type="common">Apple Valsa canker fungus</name>
    <name type="synonym">Valsa mali</name>
    <dbReference type="NCBI Taxonomy" id="578113"/>
    <lineage>
        <taxon>Eukaryota</taxon>
        <taxon>Fungi</taxon>
        <taxon>Dikarya</taxon>
        <taxon>Ascomycota</taxon>
        <taxon>Pezizomycotina</taxon>
        <taxon>Sordariomycetes</taxon>
        <taxon>Sordariomycetidae</taxon>
        <taxon>Diaporthales</taxon>
        <taxon>Cytosporaceae</taxon>
        <taxon>Cytospora</taxon>
    </lineage>
</organism>
<evidence type="ECO:0000256" key="1">
    <source>
        <dbReference type="SAM" id="MobiDB-lite"/>
    </source>
</evidence>
<dbReference type="AlphaFoldDB" id="A0A194VTA2"/>
<protein>
    <submittedName>
        <fullName evidence="2">Uncharacterized protein</fullName>
    </submittedName>
</protein>
<accession>A0A194VTA2</accession>
<reference evidence="2" key="1">
    <citation type="submission" date="2014-12" db="EMBL/GenBank/DDBJ databases">
        <title>Genome Sequence of Valsa Canker Pathogens Uncovers a Specific Adaption of Colonization on Woody Bark.</title>
        <authorList>
            <person name="Yin Z."/>
            <person name="Liu H."/>
            <person name="Gao X."/>
            <person name="Li Z."/>
            <person name="Song N."/>
            <person name="Ke X."/>
            <person name="Dai Q."/>
            <person name="Wu Y."/>
            <person name="Sun Y."/>
            <person name="Xu J.-R."/>
            <person name="Kang Z.K."/>
            <person name="Wang L."/>
            <person name="Huang L."/>
        </authorList>
    </citation>
    <scope>NUCLEOTIDE SEQUENCE [LARGE SCALE GENOMIC DNA]</scope>
    <source>
        <strain evidence="2">03-8</strain>
    </source>
</reference>
<dbReference type="SMR" id="A0A194VTA2"/>
<feature type="region of interest" description="Disordered" evidence="1">
    <location>
        <begin position="1"/>
        <end position="76"/>
    </location>
</feature>